<dbReference type="InterPro" id="IPR055259">
    <property type="entry name" value="YkvP/CgeB_Glyco_trans-like"/>
</dbReference>
<evidence type="ECO:0000259" key="3">
    <source>
        <dbReference type="Pfam" id="PF00535"/>
    </source>
</evidence>
<dbReference type="PANTHER" id="PTHR43685:SF2">
    <property type="entry name" value="GLYCOSYLTRANSFERASE 2-LIKE DOMAIN-CONTAINING PROTEIN"/>
    <property type="match status" value="1"/>
</dbReference>
<dbReference type="InterPro" id="IPR029044">
    <property type="entry name" value="Nucleotide-diphossugar_trans"/>
</dbReference>
<keyword evidence="2" id="KW-0812">Transmembrane</keyword>
<dbReference type="InterPro" id="IPR050834">
    <property type="entry name" value="Glycosyltransf_2"/>
</dbReference>
<accession>A0A931DB91</accession>
<dbReference type="SUPFAM" id="SSF53448">
    <property type="entry name" value="Nucleotide-diphospho-sugar transferases"/>
    <property type="match status" value="1"/>
</dbReference>
<evidence type="ECO:0000256" key="1">
    <source>
        <dbReference type="SAM" id="MobiDB-lite"/>
    </source>
</evidence>
<dbReference type="Gene3D" id="3.90.550.10">
    <property type="entry name" value="Spore Coat Polysaccharide Biosynthesis Protein SpsA, Chain A"/>
    <property type="match status" value="1"/>
</dbReference>
<proteinExistence type="predicted"/>
<evidence type="ECO:0000256" key="2">
    <source>
        <dbReference type="SAM" id="Phobius"/>
    </source>
</evidence>
<feature type="region of interest" description="Disordered" evidence="1">
    <location>
        <begin position="150"/>
        <end position="176"/>
    </location>
</feature>
<gene>
    <name evidence="5" type="ORF">IW252_000317</name>
</gene>
<protein>
    <submittedName>
        <fullName evidence="5">Glycosyltransferase involved in cell wall biosynthesis</fullName>
    </submittedName>
</protein>
<dbReference type="Pfam" id="PF13524">
    <property type="entry name" value="Glyco_trans_1_2"/>
    <property type="match status" value="1"/>
</dbReference>
<dbReference type="RefSeq" id="WP_196834972.1">
    <property type="nucleotide sequence ID" value="NZ_JADOTZ010000001.1"/>
</dbReference>
<feature type="domain" description="Glycosyltransferase 2-like" evidence="3">
    <location>
        <begin position="270"/>
        <end position="391"/>
    </location>
</feature>
<dbReference type="Proteomes" id="UP000625033">
    <property type="component" value="Unassembled WGS sequence"/>
</dbReference>
<keyword evidence="2" id="KW-0472">Membrane</keyword>
<feature type="domain" description="Spore protein YkvP/CgeB glycosyl transferase-like" evidence="4">
    <location>
        <begin position="947"/>
        <end position="1080"/>
    </location>
</feature>
<dbReference type="PROSITE" id="PS51257">
    <property type="entry name" value="PROKAR_LIPOPROTEIN"/>
    <property type="match status" value="1"/>
</dbReference>
<feature type="transmembrane region" description="Helical" evidence="2">
    <location>
        <begin position="87"/>
        <end position="120"/>
    </location>
</feature>
<dbReference type="PANTHER" id="PTHR43685">
    <property type="entry name" value="GLYCOSYLTRANSFERASE"/>
    <property type="match status" value="1"/>
</dbReference>
<name>A0A931DB91_9MICC</name>
<keyword evidence="2" id="KW-1133">Transmembrane helix</keyword>
<organism evidence="5 6">
    <name type="scientific">Zhihengliuella flava</name>
    <dbReference type="NCBI Taxonomy" id="1285193"/>
    <lineage>
        <taxon>Bacteria</taxon>
        <taxon>Bacillati</taxon>
        <taxon>Actinomycetota</taxon>
        <taxon>Actinomycetes</taxon>
        <taxon>Micrococcales</taxon>
        <taxon>Micrococcaceae</taxon>
        <taxon>Zhihengliuella</taxon>
    </lineage>
</organism>
<dbReference type="InterPro" id="IPR001173">
    <property type="entry name" value="Glyco_trans_2-like"/>
</dbReference>
<dbReference type="AlphaFoldDB" id="A0A931DB91"/>
<dbReference type="EMBL" id="JADOTZ010000001">
    <property type="protein sequence ID" value="MBG6083550.1"/>
    <property type="molecule type" value="Genomic_DNA"/>
</dbReference>
<comment type="caution">
    <text evidence="5">The sequence shown here is derived from an EMBL/GenBank/DDBJ whole genome shotgun (WGS) entry which is preliminary data.</text>
</comment>
<feature type="compositionally biased region" description="Low complexity" evidence="1">
    <location>
        <begin position="150"/>
        <end position="165"/>
    </location>
</feature>
<reference evidence="5" key="1">
    <citation type="submission" date="2020-11" db="EMBL/GenBank/DDBJ databases">
        <title>Sequencing the genomes of 1000 actinobacteria strains.</title>
        <authorList>
            <person name="Klenk H.-P."/>
        </authorList>
    </citation>
    <scope>NUCLEOTIDE SEQUENCE</scope>
    <source>
        <strain evidence="5">DSM 26152</strain>
    </source>
</reference>
<evidence type="ECO:0000313" key="6">
    <source>
        <dbReference type="Proteomes" id="UP000625033"/>
    </source>
</evidence>
<keyword evidence="6" id="KW-1185">Reference proteome</keyword>
<evidence type="ECO:0000313" key="5">
    <source>
        <dbReference type="EMBL" id="MBG6083550.1"/>
    </source>
</evidence>
<sequence>MSRKMMTGLGLAAACVVVLTWLFGLGVGLIAISAVAAAGVANSISGSQGTRRYISDLSRKLERRIATLAGRKRKQGPSQSHRRWVRLPLFVALGIVAGTIVFVILGWLIWATLCVFLVVFECILLQKVGWSVTRQDLVRMARRLDKQLDAGASGSGSRAVASAVDAEPDTGGTGNVADLRPESVLAPYLVSGDRSDPELDPELFTHHVSVEVVDDLISQVRDHHQGMLAAHEPLQGHETEQIAAHRQEALNRSLAHFDERVALGQGPLISIVLPTWNRARTLRSSIRSVLNQSYTQWELLVADDGSIDDTEHVVAAQAERDRRIRHLKLDHRGVSSARNAALAAARGAYVAFLDSDKEWDPEFLRSTTAVLVTERRRAVFATCEVTMGRDRRLMSVEPTEKSLRIGNSVDQTALVVERALLKEIGGFDESLKRAVDYDLIYRIADRTRLWHVPMIGVRYSEDDADPNRISEFESKTWNFHVGDQHAWRVYEGEEQPGLTRDLTSVIIDDVVRAEDAVSIIKGLSEAAAETRLEFLLIPRSSDPLLLARLNLLRQSSFSVRVVPVGLRGDRPSYINSAVRLARGQWTLLWEANLRWYGGKLSTLICELASSSVVHPVVLSATRLIRDAGIVYPGHGIDPVRFLARLPSDAVTHLGTLTVPSAPLPLLARTEDLCRVHGMTTMLGALWVDVDLAQKLAKALGRPVRTVPAAQVQAVGESRFVNGRAYPEDARVFGELWPVSPDGTLEAMSEARVHASFTGFKAASVDGDPDRRTGASWLPGVVARDRSRRLRWAIRTAAPASDMARSWGDYHYAQSLAEALRRQDQLVNVDYQDNMWRSTTGFEDVVLNLRGLREVPIPADATSLMWVISHPELVSPKELGLYDLVYAASHEWSGRVREQWGRQVFPLLQCTDQHRFYPKGDRAPEVESKILMVGNSRKQYRPAAWHAANAGLPVKIWGADWEDRVAPEYIAGQGLPNHELRRYYAGAAWVLNDHWPDMRDEGFISNRIFDVLASGGRLITDHVHGLEKTFGHRLATFQSPAELLSTLHQDAESLYPENVRQELAELVLREHTFDVRARRLVEDVLTHRARQPDS</sequence>
<evidence type="ECO:0000259" key="4">
    <source>
        <dbReference type="Pfam" id="PF13524"/>
    </source>
</evidence>
<dbReference type="Pfam" id="PF00535">
    <property type="entry name" value="Glycos_transf_2"/>
    <property type="match status" value="1"/>
</dbReference>